<protein>
    <recommendedName>
        <fullName evidence="5">2-dehydropantoate 2-reductase</fullName>
    </recommendedName>
</protein>
<accession>A0ABP1DP54</accession>
<dbReference type="SUPFAM" id="SSF48179">
    <property type="entry name" value="6-phosphogluconate dehydrogenase C-terminal domain-like"/>
    <property type="match status" value="1"/>
</dbReference>
<feature type="domain" description="Ketopantoate reductase C-terminal" evidence="2">
    <location>
        <begin position="275"/>
        <end position="370"/>
    </location>
</feature>
<sequence>MKEVLLVGLGAVGAVYALVLKKSGAARVTVVARSNYEIVKSEGIHFKSQRYGDVAGWRPDRLCRSVEEASDQVYSHVLVTTKTVPEVQTTPQLLAPLLSPPYTDKFPVPVFVLLQNGLNIHLELFQTLKKLRPFEDPKIISGSLWIGTRLAAKNVVEHSYFDRVHLGVCRSTPNILFNTEEETATLNEIGDMMKAGGSDIIIVPEIQRVKFEKNIVNCVISPSTSLPRYPMQTVFRPPQVTVESPELPPTTPYANVYDVFIPASYPIIAENTIPFLHDAFAEVAAVGNALFPPTAEGPVFGKKTALNVLKSIADIASKATSTERLSMHVDVEMGRPTELEVIVGEVVHAGRKLGVSTPRLETLYALMAVVQTQLLRARENHK</sequence>
<evidence type="ECO:0000259" key="1">
    <source>
        <dbReference type="Pfam" id="PF02558"/>
    </source>
</evidence>
<dbReference type="InterPro" id="IPR008927">
    <property type="entry name" value="6-PGluconate_DH-like_C_sf"/>
</dbReference>
<reference evidence="4" key="1">
    <citation type="submission" date="2024-04" db="EMBL/GenBank/DDBJ databases">
        <authorList>
            <person name="Shaw F."/>
            <person name="Minotto A."/>
        </authorList>
    </citation>
    <scope>NUCLEOTIDE SEQUENCE [LARGE SCALE GENOMIC DNA]</scope>
</reference>
<dbReference type="PANTHER" id="PTHR21708:SF43">
    <property type="entry name" value="KETOPANTOATE REDUCTASE C-TERMINAL DOMAIN-CONTAINING PROTEIN"/>
    <property type="match status" value="1"/>
</dbReference>
<dbReference type="Pfam" id="PF02558">
    <property type="entry name" value="ApbA"/>
    <property type="match status" value="1"/>
</dbReference>
<dbReference type="Gene3D" id="1.10.1040.10">
    <property type="entry name" value="N-(1-d-carboxylethyl)-l-norvaline Dehydrogenase, domain 2"/>
    <property type="match status" value="1"/>
</dbReference>
<gene>
    <name evidence="3" type="ORF">GFSPODELE1_LOCUS7428</name>
</gene>
<name>A0ABP1DP54_9APHY</name>
<dbReference type="InterPro" id="IPR051402">
    <property type="entry name" value="KPR-Related"/>
</dbReference>
<evidence type="ECO:0008006" key="5">
    <source>
        <dbReference type="Google" id="ProtNLM"/>
    </source>
</evidence>
<organism evidence="3 4">
    <name type="scientific">Somion occarium</name>
    <dbReference type="NCBI Taxonomy" id="3059160"/>
    <lineage>
        <taxon>Eukaryota</taxon>
        <taxon>Fungi</taxon>
        <taxon>Dikarya</taxon>
        <taxon>Basidiomycota</taxon>
        <taxon>Agaricomycotina</taxon>
        <taxon>Agaricomycetes</taxon>
        <taxon>Polyporales</taxon>
        <taxon>Cerrenaceae</taxon>
        <taxon>Somion</taxon>
    </lineage>
</organism>
<evidence type="ECO:0000313" key="4">
    <source>
        <dbReference type="Proteomes" id="UP001497453"/>
    </source>
</evidence>
<dbReference type="InterPro" id="IPR036291">
    <property type="entry name" value="NAD(P)-bd_dom_sf"/>
</dbReference>
<dbReference type="InterPro" id="IPR013752">
    <property type="entry name" value="KPA_reductase"/>
</dbReference>
<evidence type="ECO:0000259" key="2">
    <source>
        <dbReference type="Pfam" id="PF08546"/>
    </source>
</evidence>
<dbReference type="Pfam" id="PF08546">
    <property type="entry name" value="ApbA_C"/>
    <property type="match status" value="1"/>
</dbReference>
<dbReference type="InterPro" id="IPR013332">
    <property type="entry name" value="KPR_N"/>
</dbReference>
<dbReference type="Proteomes" id="UP001497453">
    <property type="component" value="Chromosome 5"/>
</dbReference>
<proteinExistence type="predicted"/>
<dbReference type="EMBL" id="OZ037948">
    <property type="protein sequence ID" value="CAL1709621.1"/>
    <property type="molecule type" value="Genomic_DNA"/>
</dbReference>
<evidence type="ECO:0000313" key="3">
    <source>
        <dbReference type="EMBL" id="CAL1709621.1"/>
    </source>
</evidence>
<dbReference type="Gene3D" id="3.40.50.720">
    <property type="entry name" value="NAD(P)-binding Rossmann-like Domain"/>
    <property type="match status" value="1"/>
</dbReference>
<dbReference type="InterPro" id="IPR013328">
    <property type="entry name" value="6PGD_dom2"/>
</dbReference>
<dbReference type="SUPFAM" id="SSF51735">
    <property type="entry name" value="NAD(P)-binding Rossmann-fold domains"/>
    <property type="match status" value="1"/>
</dbReference>
<dbReference type="PANTHER" id="PTHR21708">
    <property type="entry name" value="PROBABLE 2-DEHYDROPANTOATE 2-REDUCTASE"/>
    <property type="match status" value="1"/>
</dbReference>
<keyword evidence="4" id="KW-1185">Reference proteome</keyword>
<feature type="domain" description="Ketopantoate reductase N-terminal" evidence="1">
    <location>
        <begin position="4"/>
        <end position="168"/>
    </location>
</feature>